<dbReference type="InterPro" id="IPR009875">
    <property type="entry name" value="PilZ_domain"/>
</dbReference>
<comment type="caution">
    <text evidence="2">The sequence shown here is derived from an EMBL/GenBank/DDBJ whole genome shotgun (WGS) entry which is preliminary data.</text>
</comment>
<dbReference type="Proteomes" id="UP000276260">
    <property type="component" value="Unassembled WGS sequence"/>
</dbReference>
<accession>A0A3P3QMP8</accession>
<gene>
    <name evidence="2" type="ORF">EIK76_00095</name>
</gene>
<evidence type="ECO:0000313" key="3">
    <source>
        <dbReference type="Proteomes" id="UP000276260"/>
    </source>
</evidence>
<organism evidence="2 3">
    <name type="scientific">Rheinheimera mesophila</name>
    <dbReference type="NCBI Taxonomy" id="1547515"/>
    <lineage>
        <taxon>Bacteria</taxon>
        <taxon>Pseudomonadati</taxon>
        <taxon>Pseudomonadota</taxon>
        <taxon>Gammaproteobacteria</taxon>
        <taxon>Chromatiales</taxon>
        <taxon>Chromatiaceae</taxon>
        <taxon>Rheinheimera</taxon>
    </lineage>
</organism>
<evidence type="ECO:0000259" key="1">
    <source>
        <dbReference type="Pfam" id="PF07238"/>
    </source>
</evidence>
<reference evidence="2 3" key="1">
    <citation type="submission" date="2018-11" db="EMBL/GenBank/DDBJ databases">
        <title>Draft genome analysis of Rheinheimera mesophila isolated from an industrial waste site.</title>
        <authorList>
            <person name="Yu Q."/>
            <person name="Qi Y."/>
            <person name="Zhang H."/>
            <person name="Lu Y."/>
            <person name="Pu J."/>
        </authorList>
    </citation>
    <scope>NUCLEOTIDE SEQUENCE [LARGE SCALE GENOMIC DNA]</scope>
    <source>
        <strain evidence="2 3">IITR13</strain>
    </source>
</reference>
<dbReference type="Pfam" id="PF07238">
    <property type="entry name" value="PilZ"/>
    <property type="match status" value="1"/>
</dbReference>
<sequence length="99" mass="11141">MLGHSDKRNYYRMMVNAQVELMINDPQSGRVINAICRDLSATGMSLEIDEPLEMGVLLYIKMQSANPSIPPLSAHAKVMRCAQEQEDCYQLGVQIIELN</sequence>
<dbReference type="OrthoDB" id="5290589at2"/>
<evidence type="ECO:0000313" key="2">
    <source>
        <dbReference type="EMBL" id="RRJ22522.1"/>
    </source>
</evidence>
<dbReference type="AlphaFoldDB" id="A0A3P3QMP8"/>
<dbReference type="RefSeq" id="WP_046521184.1">
    <property type="nucleotide sequence ID" value="NZ_LAVS01000090.1"/>
</dbReference>
<dbReference type="Gene3D" id="2.40.10.220">
    <property type="entry name" value="predicted glycosyltransferase like domains"/>
    <property type="match status" value="1"/>
</dbReference>
<dbReference type="GO" id="GO:0035438">
    <property type="term" value="F:cyclic-di-GMP binding"/>
    <property type="evidence" value="ECO:0007669"/>
    <property type="project" value="InterPro"/>
</dbReference>
<feature type="domain" description="PilZ" evidence="1">
    <location>
        <begin position="6"/>
        <end position="98"/>
    </location>
</feature>
<protein>
    <submittedName>
        <fullName evidence="2">PilZ domain-containing protein</fullName>
    </submittedName>
</protein>
<keyword evidence="3" id="KW-1185">Reference proteome</keyword>
<proteinExistence type="predicted"/>
<name>A0A3P3QMP8_9GAMM</name>
<dbReference type="EMBL" id="RRCF01000001">
    <property type="protein sequence ID" value="RRJ22522.1"/>
    <property type="molecule type" value="Genomic_DNA"/>
</dbReference>
<dbReference type="SUPFAM" id="SSF141371">
    <property type="entry name" value="PilZ domain-like"/>
    <property type="match status" value="1"/>
</dbReference>